<sequence>MRFIKFVLLVLFFLFFMVFFIQNNAQLGTALELKFSMFTFNWQAQPLPFYLVVLIFFVLGALFSTVFFMIDRVRIGSLCREAQSKAASLQTELDALKAKQNVLSPEPQTGAGA</sequence>
<keyword evidence="1" id="KW-0472">Membrane</keyword>
<organism evidence="2">
    <name type="scientific">Fundidesulfovibrio putealis</name>
    <dbReference type="NCBI Taxonomy" id="270496"/>
    <lineage>
        <taxon>Bacteria</taxon>
        <taxon>Pseudomonadati</taxon>
        <taxon>Thermodesulfobacteriota</taxon>
        <taxon>Desulfovibrionia</taxon>
        <taxon>Desulfovibrionales</taxon>
        <taxon>Desulfovibrionaceae</taxon>
        <taxon>Fundidesulfovibrio</taxon>
    </lineage>
</organism>
<gene>
    <name evidence="2" type="ORF">ENR59_08275</name>
</gene>
<evidence type="ECO:0000256" key="1">
    <source>
        <dbReference type="SAM" id="Phobius"/>
    </source>
</evidence>
<keyword evidence="1" id="KW-1133">Transmembrane helix</keyword>
<reference evidence="2" key="1">
    <citation type="journal article" date="2020" name="mSystems">
        <title>Genome- and Community-Level Interaction Insights into Carbon Utilization and Element Cycling Functions of Hydrothermarchaeota in Hydrothermal Sediment.</title>
        <authorList>
            <person name="Zhou Z."/>
            <person name="Liu Y."/>
            <person name="Xu W."/>
            <person name="Pan J."/>
            <person name="Luo Z.H."/>
            <person name="Li M."/>
        </authorList>
    </citation>
    <scope>NUCLEOTIDE SEQUENCE [LARGE SCALE GENOMIC DNA]</scope>
    <source>
        <strain evidence="2">SpSt-413</strain>
    </source>
</reference>
<keyword evidence="1" id="KW-0812">Transmembrane</keyword>
<protein>
    <submittedName>
        <fullName evidence="2">LapA family protein</fullName>
    </submittedName>
</protein>
<evidence type="ECO:0000313" key="2">
    <source>
        <dbReference type="EMBL" id="HGG92931.1"/>
    </source>
</evidence>
<dbReference type="AlphaFoldDB" id="A0A7C4EJT4"/>
<name>A0A7C4EJT4_9BACT</name>
<dbReference type="EMBL" id="DSRP01000570">
    <property type="protein sequence ID" value="HGG92931.1"/>
    <property type="molecule type" value="Genomic_DNA"/>
</dbReference>
<feature type="transmembrane region" description="Helical" evidence="1">
    <location>
        <begin position="49"/>
        <end position="70"/>
    </location>
</feature>
<accession>A0A7C4EJT4</accession>
<proteinExistence type="predicted"/>
<comment type="caution">
    <text evidence="2">The sequence shown here is derived from an EMBL/GenBank/DDBJ whole genome shotgun (WGS) entry which is preliminary data.</text>
</comment>